<dbReference type="InterPro" id="IPR018114">
    <property type="entry name" value="TRYPSIN_HIS"/>
</dbReference>
<dbReference type="InterPro" id="IPR009003">
    <property type="entry name" value="Peptidase_S1_PA"/>
</dbReference>
<proteinExistence type="inferred from homology"/>
<dbReference type="PROSITE" id="PS00134">
    <property type="entry name" value="TRYPSIN_HIS"/>
    <property type="match status" value="1"/>
</dbReference>
<dbReference type="PANTHER" id="PTHR36234:SF5">
    <property type="entry name" value="LYSYL ENDOPEPTIDASE"/>
    <property type="match status" value="1"/>
</dbReference>
<dbReference type="Pfam" id="PF13365">
    <property type="entry name" value="Trypsin_2"/>
    <property type="match status" value="1"/>
</dbReference>
<name>A0ABR9B181_9BACL</name>
<evidence type="ECO:0000313" key="7">
    <source>
        <dbReference type="EMBL" id="MBD8500088.1"/>
    </source>
</evidence>
<dbReference type="EMBL" id="JACYTN010000018">
    <property type="protein sequence ID" value="MBD8500088.1"/>
    <property type="molecule type" value="Genomic_DNA"/>
</dbReference>
<dbReference type="RefSeq" id="WP_192026406.1">
    <property type="nucleotide sequence ID" value="NZ_JACYTN010000018.1"/>
</dbReference>
<keyword evidence="4 6" id="KW-0378">Hydrolase</keyword>
<evidence type="ECO:0000256" key="1">
    <source>
        <dbReference type="ARBA" id="ARBA00008764"/>
    </source>
</evidence>
<dbReference type="PANTHER" id="PTHR36234">
    <property type="entry name" value="LYSYL ENDOPEPTIDASE"/>
    <property type="match status" value="1"/>
</dbReference>
<gene>
    <name evidence="7" type="ORF">IFO66_17495</name>
</gene>
<keyword evidence="3" id="KW-0732">Signal</keyword>
<protein>
    <recommendedName>
        <fullName evidence="6">Serine protease</fullName>
        <ecNumber evidence="6">3.4.21.-</ecNumber>
    </recommendedName>
</protein>
<evidence type="ECO:0000256" key="2">
    <source>
        <dbReference type="ARBA" id="ARBA00022670"/>
    </source>
</evidence>
<sequence>MSQNENVNTQDIAEFHTLEIESLPRKPIAFVEPDNLESSCGAEDFQDVERYDGTLGVTKSFVDSHQSPVGQIQWHSDLATKYTYPGNVSGVRWGSGTLISEDLFLTAGHCFDQNPNGWTVPRINGTNNPISSAEIAKNMQVNFNFQVDSSNTPRSVQLFAVLELKEYRLGGLDFAIIKLDGQPGTIFGHTKIAKVDASLNDVLCIIQHPAGRMKKIEAGPVTFLQDGDERIGYNSLDTLGGTSGAGILLTTDGSIVGVHTNGGCDSSSQGFNYGVRITSLLTESSTLQAISNHS</sequence>
<dbReference type="PRINTS" id="PR00839">
    <property type="entry name" value="V8PROTEASE"/>
</dbReference>
<keyword evidence="5 6" id="KW-0720">Serine protease</keyword>
<evidence type="ECO:0000256" key="4">
    <source>
        <dbReference type="ARBA" id="ARBA00022801"/>
    </source>
</evidence>
<keyword evidence="2 6" id="KW-0645">Protease</keyword>
<evidence type="ECO:0000256" key="6">
    <source>
        <dbReference type="RuleBase" id="RU004296"/>
    </source>
</evidence>
<organism evidence="7 8">
    <name type="scientific">Paenibacillus arenosi</name>
    <dbReference type="NCBI Taxonomy" id="2774142"/>
    <lineage>
        <taxon>Bacteria</taxon>
        <taxon>Bacillati</taxon>
        <taxon>Bacillota</taxon>
        <taxon>Bacilli</taxon>
        <taxon>Bacillales</taxon>
        <taxon>Paenibacillaceae</taxon>
        <taxon>Paenibacillus</taxon>
    </lineage>
</organism>
<comment type="caution">
    <text evidence="7">The sequence shown here is derived from an EMBL/GenBank/DDBJ whole genome shotgun (WGS) entry which is preliminary data.</text>
</comment>
<reference evidence="7 8" key="1">
    <citation type="submission" date="2020-09" db="EMBL/GenBank/DDBJ databases">
        <title>Paenibacillus sp. CAU 1523 isolated from sand of Haeundae Beach.</title>
        <authorList>
            <person name="Kim W."/>
        </authorList>
    </citation>
    <scope>NUCLEOTIDE SEQUENCE [LARGE SCALE GENOMIC DNA]</scope>
    <source>
        <strain evidence="7 8">CAU 1523</strain>
    </source>
</reference>
<dbReference type="SUPFAM" id="SSF50494">
    <property type="entry name" value="Trypsin-like serine proteases"/>
    <property type="match status" value="1"/>
</dbReference>
<dbReference type="InterPro" id="IPR008256">
    <property type="entry name" value="Peptidase_S1B"/>
</dbReference>
<evidence type="ECO:0000313" key="8">
    <source>
        <dbReference type="Proteomes" id="UP000634529"/>
    </source>
</evidence>
<dbReference type="InterPro" id="IPR043504">
    <property type="entry name" value="Peptidase_S1_PA_chymotrypsin"/>
</dbReference>
<comment type="similarity">
    <text evidence="1 6">Belongs to the peptidase S1B family.</text>
</comment>
<dbReference type="Proteomes" id="UP000634529">
    <property type="component" value="Unassembled WGS sequence"/>
</dbReference>
<accession>A0ABR9B181</accession>
<dbReference type="EC" id="3.4.21.-" evidence="6"/>
<evidence type="ECO:0000256" key="3">
    <source>
        <dbReference type="ARBA" id="ARBA00022729"/>
    </source>
</evidence>
<evidence type="ECO:0000256" key="5">
    <source>
        <dbReference type="ARBA" id="ARBA00022825"/>
    </source>
</evidence>
<keyword evidence="8" id="KW-1185">Reference proteome</keyword>
<dbReference type="Gene3D" id="2.40.10.10">
    <property type="entry name" value="Trypsin-like serine proteases"/>
    <property type="match status" value="2"/>
</dbReference>